<dbReference type="Proteomes" id="UP000272942">
    <property type="component" value="Unassembled WGS sequence"/>
</dbReference>
<name>A0A183A494_9TREM</name>
<dbReference type="EMBL" id="UZAN01015146">
    <property type="protein sequence ID" value="VDP46196.1"/>
    <property type="molecule type" value="Genomic_DNA"/>
</dbReference>
<dbReference type="AlphaFoldDB" id="A0A183A494"/>
<sequence length="132" mass="14978">MVTSFTHLYLKLQTTAVRCDLDQLKAMTPRNGFLSSARNYMTDRLYAQHQVNEFNYYGNVISIRCNNGYLYGDRTTEKQVTCVLADGSKTQGVYQGYSGTILPIPDTCQGQYAKLFIVWIVKPNKLSSTDCH</sequence>
<gene>
    <name evidence="1" type="ORF">ECPE_LOCUS1779</name>
</gene>
<protein>
    <submittedName>
        <fullName evidence="3">Sushi domain-containing protein</fullName>
    </submittedName>
</protein>
<evidence type="ECO:0000313" key="1">
    <source>
        <dbReference type="EMBL" id="VDP46196.1"/>
    </source>
</evidence>
<accession>A0A183A494</accession>
<organism evidence="3">
    <name type="scientific">Echinostoma caproni</name>
    <dbReference type="NCBI Taxonomy" id="27848"/>
    <lineage>
        <taxon>Eukaryota</taxon>
        <taxon>Metazoa</taxon>
        <taxon>Spiralia</taxon>
        <taxon>Lophotrochozoa</taxon>
        <taxon>Platyhelminthes</taxon>
        <taxon>Trematoda</taxon>
        <taxon>Digenea</taxon>
        <taxon>Plagiorchiida</taxon>
        <taxon>Echinostomata</taxon>
        <taxon>Echinostomatoidea</taxon>
        <taxon>Echinostomatidae</taxon>
        <taxon>Echinostoma</taxon>
    </lineage>
</organism>
<proteinExistence type="predicted"/>
<dbReference type="WBParaSite" id="ECPE_0000177901-mRNA-1">
    <property type="protein sequence ID" value="ECPE_0000177901-mRNA-1"/>
    <property type="gene ID" value="ECPE_0000177901"/>
</dbReference>
<reference evidence="3" key="1">
    <citation type="submission" date="2016-06" db="UniProtKB">
        <authorList>
            <consortium name="WormBaseParasite"/>
        </authorList>
    </citation>
    <scope>IDENTIFICATION</scope>
</reference>
<evidence type="ECO:0000313" key="3">
    <source>
        <dbReference type="WBParaSite" id="ECPE_0000177901-mRNA-1"/>
    </source>
</evidence>
<keyword evidence="2" id="KW-1185">Reference proteome</keyword>
<reference evidence="1 2" key="2">
    <citation type="submission" date="2018-11" db="EMBL/GenBank/DDBJ databases">
        <authorList>
            <consortium name="Pathogen Informatics"/>
        </authorList>
    </citation>
    <scope>NUCLEOTIDE SEQUENCE [LARGE SCALE GENOMIC DNA]</scope>
    <source>
        <strain evidence="1 2">Egypt</strain>
    </source>
</reference>
<dbReference type="OrthoDB" id="6237547at2759"/>
<evidence type="ECO:0000313" key="2">
    <source>
        <dbReference type="Proteomes" id="UP000272942"/>
    </source>
</evidence>